<dbReference type="Proteomes" id="UP001301769">
    <property type="component" value="Unassembled WGS sequence"/>
</dbReference>
<evidence type="ECO:0000313" key="3">
    <source>
        <dbReference type="Proteomes" id="UP001301769"/>
    </source>
</evidence>
<feature type="compositionally biased region" description="Basic and acidic residues" evidence="1">
    <location>
        <begin position="217"/>
        <end position="233"/>
    </location>
</feature>
<proteinExistence type="predicted"/>
<name>A0AAN6Y2A6_9PEZI</name>
<accession>A0AAN6Y2A6</accession>
<sequence>MPDRAQQPKPDRANAIRLADLLPRIGFVWEHAPRITMKHKRDALIVWTISCLVQGTPRKRLAEPMLISMFDALSDRINRYDVNKSEGFVSFLFRCREAGLHELVEEDESRLALAAAFKFNVWVDLMYSIIDAHRKWDEFISDETKQRRAHQMTPLYLAVSIFRVYAGEYLDGDYHYLKAVANPLAVLNESIGVTDDGVYGGWRTWAFGNTEDEDVEMKDAEMPSNEEEKKTEDPGESLSDIDIDDLEWEVEVLCLEDD</sequence>
<reference evidence="2" key="1">
    <citation type="journal article" date="2023" name="Mol. Phylogenet. Evol.">
        <title>Genome-scale phylogeny and comparative genomics of the fungal order Sordariales.</title>
        <authorList>
            <person name="Hensen N."/>
            <person name="Bonometti L."/>
            <person name="Westerberg I."/>
            <person name="Brannstrom I.O."/>
            <person name="Guillou S."/>
            <person name="Cros-Aarteil S."/>
            <person name="Calhoun S."/>
            <person name="Haridas S."/>
            <person name="Kuo A."/>
            <person name="Mondo S."/>
            <person name="Pangilinan J."/>
            <person name="Riley R."/>
            <person name="LaButti K."/>
            <person name="Andreopoulos B."/>
            <person name="Lipzen A."/>
            <person name="Chen C."/>
            <person name="Yan M."/>
            <person name="Daum C."/>
            <person name="Ng V."/>
            <person name="Clum A."/>
            <person name="Steindorff A."/>
            <person name="Ohm R.A."/>
            <person name="Martin F."/>
            <person name="Silar P."/>
            <person name="Natvig D.O."/>
            <person name="Lalanne C."/>
            <person name="Gautier V."/>
            <person name="Ament-Velasquez S.L."/>
            <person name="Kruys A."/>
            <person name="Hutchinson M.I."/>
            <person name="Powell A.J."/>
            <person name="Barry K."/>
            <person name="Miller A.N."/>
            <person name="Grigoriev I.V."/>
            <person name="Debuchy R."/>
            <person name="Gladieux P."/>
            <person name="Hiltunen Thoren M."/>
            <person name="Johannesson H."/>
        </authorList>
    </citation>
    <scope>NUCLEOTIDE SEQUENCE</scope>
    <source>
        <strain evidence="2">PSN293</strain>
    </source>
</reference>
<dbReference type="EMBL" id="MU858190">
    <property type="protein sequence ID" value="KAK4209930.1"/>
    <property type="molecule type" value="Genomic_DNA"/>
</dbReference>
<evidence type="ECO:0000256" key="1">
    <source>
        <dbReference type="SAM" id="MobiDB-lite"/>
    </source>
</evidence>
<comment type="caution">
    <text evidence="2">The sequence shown here is derived from an EMBL/GenBank/DDBJ whole genome shotgun (WGS) entry which is preliminary data.</text>
</comment>
<gene>
    <name evidence="2" type="ORF">QBC37DRAFT_449384</name>
</gene>
<reference evidence="2" key="2">
    <citation type="submission" date="2023-05" db="EMBL/GenBank/DDBJ databases">
        <authorList>
            <consortium name="Lawrence Berkeley National Laboratory"/>
            <person name="Steindorff A."/>
            <person name="Hensen N."/>
            <person name="Bonometti L."/>
            <person name="Westerberg I."/>
            <person name="Brannstrom I.O."/>
            <person name="Guillou S."/>
            <person name="Cros-Aarteil S."/>
            <person name="Calhoun S."/>
            <person name="Haridas S."/>
            <person name="Kuo A."/>
            <person name="Mondo S."/>
            <person name="Pangilinan J."/>
            <person name="Riley R."/>
            <person name="Labutti K."/>
            <person name="Andreopoulos B."/>
            <person name="Lipzen A."/>
            <person name="Chen C."/>
            <person name="Yanf M."/>
            <person name="Daum C."/>
            <person name="Ng V."/>
            <person name="Clum A."/>
            <person name="Ohm R."/>
            <person name="Martin F."/>
            <person name="Silar P."/>
            <person name="Natvig D."/>
            <person name="Lalanne C."/>
            <person name="Gautier V."/>
            <person name="Ament-Velasquez S.L."/>
            <person name="Kruys A."/>
            <person name="Hutchinson M.I."/>
            <person name="Powell A.J."/>
            <person name="Barry K."/>
            <person name="Miller A.N."/>
            <person name="Grigoriev I.V."/>
            <person name="Debuchy R."/>
            <person name="Gladieux P."/>
            <person name="Thoren M.H."/>
            <person name="Johannesson H."/>
        </authorList>
    </citation>
    <scope>NUCLEOTIDE SEQUENCE</scope>
    <source>
        <strain evidence="2">PSN293</strain>
    </source>
</reference>
<organism evidence="2 3">
    <name type="scientific">Rhypophila decipiens</name>
    <dbReference type="NCBI Taxonomy" id="261697"/>
    <lineage>
        <taxon>Eukaryota</taxon>
        <taxon>Fungi</taxon>
        <taxon>Dikarya</taxon>
        <taxon>Ascomycota</taxon>
        <taxon>Pezizomycotina</taxon>
        <taxon>Sordariomycetes</taxon>
        <taxon>Sordariomycetidae</taxon>
        <taxon>Sordariales</taxon>
        <taxon>Naviculisporaceae</taxon>
        <taxon>Rhypophila</taxon>
    </lineage>
</organism>
<keyword evidence="3" id="KW-1185">Reference proteome</keyword>
<feature type="region of interest" description="Disordered" evidence="1">
    <location>
        <begin position="213"/>
        <end position="243"/>
    </location>
</feature>
<evidence type="ECO:0000313" key="2">
    <source>
        <dbReference type="EMBL" id="KAK4209930.1"/>
    </source>
</evidence>
<dbReference type="AlphaFoldDB" id="A0AAN6Y2A6"/>
<protein>
    <submittedName>
        <fullName evidence="2">Uncharacterized protein</fullName>
    </submittedName>
</protein>